<dbReference type="SUPFAM" id="SSF57850">
    <property type="entry name" value="RING/U-box"/>
    <property type="match status" value="1"/>
</dbReference>
<accession>A0A5P1EEZ7</accession>
<dbReference type="Gramene" id="ONK63787">
    <property type="protein sequence ID" value="ONK63787"/>
    <property type="gene ID" value="A4U43_C07F18920"/>
</dbReference>
<gene>
    <name evidence="3" type="ORF">A4U43_C07F18920</name>
</gene>
<evidence type="ECO:0000259" key="2">
    <source>
        <dbReference type="Pfam" id="PF13639"/>
    </source>
</evidence>
<evidence type="ECO:0000313" key="4">
    <source>
        <dbReference type="Proteomes" id="UP000243459"/>
    </source>
</evidence>
<sequence>MDDEISNTIGLILVFISEVLLIILLYVMDYFDCRCNRKKLEKVSVSNIDSCIVGVDGEHSLICSSEFDLKEDVQMLPLWKHIFNRRCVDEWLIKNWLCPLCQDMKIVP</sequence>
<name>A0A5P1EEZ7_ASPOF</name>
<reference evidence="4" key="1">
    <citation type="journal article" date="2017" name="Nat. Commun.">
        <title>The asparagus genome sheds light on the origin and evolution of a young Y chromosome.</title>
        <authorList>
            <person name="Harkess A."/>
            <person name="Zhou J."/>
            <person name="Xu C."/>
            <person name="Bowers J.E."/>
            <person name="Van der Hulst R."/>
            <person name="Ayyampalayam S."/>
            <person name="Mercati F."/>
            <person name="Riccardi P."/>
            <person name="McKain M.R."/>
            <person name="Kakrana A."/>
            <person name="Tang H."/>
            <person name="Ray J."/>
            <person name="Groenendijk J."/>
            <person name="Arikit S."/>
            <person name="Mathioni S.M."/>
            <person name="Nakano M."/>
            <person name="Shan H."/>
            <person name="Telgmann-Rauber A."/>
            <person name="Kanno A."/>
            <person name="Yue Z."/>
            <person name="Chen H."/>
            <person name="Li W."/>
            <person name="Chen Y."/>
            <person name="Xu X."/>
            <person name="Zhang Y."/>
            <person name="Luo S."/>
            <person name="Chen H."/>
            <person name="Gao J."/>
            <person name="Mao Z."/>
            <person name="Pires J.C."/>
            <person name="Luo M."/>
            <person name="Kudrna D."/>
            <person name="Wing R.A."/>
            <person name="Meyers B.C."/>
            <person name="Yi K."/>
            <person name="Kong H."/>
            <person name="Lavrijsen P."/>
            <person name="Sunseri F."/>
            <person name="Falavigna A."/>
            <person name="Ye Y."/>
            <person name="Leebens-Mack J.H."/>
            <person name="Chen G."/>
        </authorList>
    </citation>
    <scope>NUCLEOTIDE SEQUENCE [LARGE SCALE GENOMIC DNA]</scope>
    <source>
        <strain evidence="4">cv. DH0086</strain>
    </source>
</reference>
<keyword evidence="1" id="KW-0812">Transmembrane</keyword>
<dbReference type="Proteomes" id="UP000243459">
    <property type="component" value="Chromosome 7"/>
</dbReference>
<keyword evidence="1" id="KW-1133">Transmembrane helix</keyword>
<feature type="transmembrane region" description="Helical" evidence="1">
    <location>
        <begin position="6"/>
        <end position="28"/>
    </location>
</feature>
<evidence type="ECO:0000313" key="3">
    <source>
        <dbReference type="EMBL" id="ONK63787.1"/>
    </source>
</evidence>
<dbReference type="InterPro" id="IPR013083">
    <property type="entry name" value="Znf_RING/FYVE/PHD"/>
</dbReference>
<protein>
    <recommendedName>
        <fullName evidence="2">RING-type domain-containing protein</fullName>
    </recommendedName>
</protein>
<keyword evidence="4" id="KW-1185">Reference proteome</keyword>
<dbReference type="Pfam" id="PF13639">
    <property type="entry name" value="zf-RING_2"/>
    <property type="match status" value="1"/>
</dbReference>
<organism evidence="3 4">
    <name type="scientific">Asparagus officinalis</name>
    <name type="common">Garden asparagus</name>
    <dbReference type="NCBI Taxonomy" id="4686"/>
    <lineage>
        <taxon>Eukaryota</taxon>
        <taxon>Viridiplantae</taxon>
        <taxon>Streptophyta</taxon>
        <taxon>Embryophyta</taxon>
        <taxon>Tracheophyta</taxon>
        <taxon>Spermatophyta</taxon>
        <taxon>Magnoliopsida</taxon>
        <taxon>Liliopsida</taxon>
        <taxon>Asparagales</taxon>
        <taxon>Asparagaceae</taxon>
        <taxon>Asparagoideae</taxon>
        <taxon>Asparagus</taxon>
    </lineage>
</organism>
<dbReference type="AlphaFoldDB" id="A0A5P1EEZ7"/>
<dbReference type="Gene3D" id="3.30.40.10">
    <property type="entry name" value="Zinc/RING finger domain, C3HC4 (zinc finger)"/>
    <property type="match status" value="1"/>
</dbReference>
<proteinExistence type="predicted"/>
<dbReference type="OMA" id="NPPECAV"/>
<feature type="domain" description="RING-type" evidence="2">
    <location>
        <begin position="62"/>
        <end position="102"/>
    </location>
</feature>
<dbReference type="InterPro" id="IPR001841">
    <property type="entry name" value="Znf_RING"/>
</dbReference>
<dbReference type="EMBL" id="CM007387">
    <property type="protein sequence ID" value="ONK63787.1"/>
    <property type="molecule type" value="Genomic_DNA"/>
</dbReference>
<evidence type="ECO:0000256" key="1">
    <source>
        <dbReference type="SAM" id="Phobius"/>
    </source>
</evidence>
<keyword evidence="1" id="KW-0472">Membrane</keyword>